<proteinExistence type="predicted"/>
<dbReference type="Proteomes" id="UP000838756">
    <property type="component" value="Unassembled WGS sequence"/>
</dbReference>
<protein>
    <submittedName>
        <fullName evidence="1">Jg14914 protein</fullName>
    </submittedName>
</protein>
<reference evidence="1" key="1">
    <citation type="submission" date="2022-03" db="EMBL/GenBank/DDBJ databases">
        <authorList>
            <person name="Lindestad O."/>
        </authorList>
    </citation>
    <scope>NUCLEOTIDE SEQUENCE</scope>
</reference>
<keyword evidence="2" id="KW-1185">Reference proteome</keyword>
<dbReference type="EMBL" id="CAKXAJ010024972">
    <property type="protein sequence ID" value="CAH2233485.1"/>
    <property type="molecule type" value="Genomic_DNA"/>
</dbReference>
<sequence>MFAENHVVVVYATIRKRSASIMSRMRGSSNSILIILSNRWDNPFMEHWVGTWYPLIHQVLKTNASLRSIVGVSCLNTTSDPGRPSGLTYQMPSSPLQANAFKLPLACHALVGLSLEAIAQGGCSTRETSIQAKLRADLESPSLKILFKHSVRRSRAQWTDDDLRIGEISSKQVAT</sequence>
<organism evidence="1 2">
    <name type="scientific">Pararge aegeria aegeria</name>
    <dbReference type="NCBI Taxonomy" id="348720"/>
    <lineage>
        <taxon>Eukaryota</taxon>
        <taxon>Metazoa</taxon>
        <taxon>Ecdysozoa</taxon>
        <taxon>Arthropoda</taxon>
        <taxon>Hexapoda</taxon>
        <taxon>Insecta</taxon>
        <taxon>Pterygota</taxon>
        <taxon>Neoptera</taxon>
        <taxon>Endopterygota</taxon>
        <taxon>Lepidoptera</taxon>
        <taxon>Glossata</taxon>
        <taxon>Ditrysia</taxon>
        <taxon>Papilionoidea</taxon>
        <taxon>Nymphalidae</taxon>
        <taxon>Satyrinae</taxon>
        <taxon>Satyrini</taxon>
        <taxon>Parargina</taxon>
        <taxon>Pararge</taxon>
    </lineage>
</organism>
<gene>
    <name evidence="1" type="primary">jg14914</name>
    <name evidence="1" type="ORF">PAEG_LOCUS11454</name>
</gene>
<dbReference type="AlphaFoldDB" id="A0A8S4RBI5"/>
<evidence type="ECO:0000313" key="1">
    <source>
        <dbReference type="EMBL" id="CAH2233485.1"/>
    </source>
</evidence>
<accession>A0A8S4RBI5</accession>
<comment type="caution">
    <text evidence="1">The sequence shown here is derived from an EMBL/GenBank/DDBJ whole genome shotgun (WGS) entry which is preliminary data.</text>
</comment>
<name>A0A8S4RBI5_9NEOP</name>
<evidence type="ECO:0000313" key="2">
    <source>
        <dbReference type="Proteomes" id="UP000838756"/>
    </source>
</evidence>